<dbReference type="Gene3D" id="3.30.200.20">
    <property type="entry name" value="Phosphorylase Kinase, domain 1"/>
    <property type="match status" value="1"/>
</dbReference>
<dbReference type="InterPro" id="IPR020635">
    <property type="entry name" value="Tyr_kinase_cat_dom"/>
</dbReference>
<comment type="subunit">
    <text evidence="2">Interacts with BRI1.</text>
</comment>
<name>A0ABQ7B0R8_BRACR</name>
<comment type="function">
    <text evidence="2">Serine/threonine kinase that acts as positive regulator of brassinosteroid (BR) signaling downstream of the receptor kinase BRI1.</text>
</comment>
<dbReference type="InterPro" id="IPR001245">
    <property type="entry name" value="Ser-Thr/Tyr_kinase_cat_dom"/>
</dbReference>
<keyword evidence="2" id="KW-1003">Cell membrane</keyword>
<evidence type="ECO:0000313" key="6">
    <source>
        <dbReference type="Proteomes" id="UP000266723"/>
    </source>
</evidence>
<evidence type="ECO:0000256" key="2">
    <source>
        <dbReference type="RuleBase" id="RU369005"/>
    </source>
</evidence>
<feature type="domain" description="Protein kinase" evidence="4">
    <location>
        <begin position="1"/>
        <end position="353"/>
    </location>
</feature>
<protein>
    <recommendedName>
        <fullName evidence="2">Serine/threonine-protein kinase BSK</fullName>
        <ecNumber evidence="2">2.7.11.1</ecNumber>
    </recommendedName>
    <alternativeName>
        <fullName evidence="2">Brassinosteroid-signaling kinase</fullName>
    </alternativeName>
</protein>
<comment type="caution">
    <text evidence="5">The sequence shown here is derived from an EMBL/GenBank/DDBJ whole genome shotgun (WGS) entry which is preliminary data.</text>
</comment>
<keyword evidence="2" id="KW-0808">Transferase</keyword>
<evidence type="ECO:0000313" key="5">
    <source>
        <dbReference type="EMBL" id="KAF3519709.1"/>
    </source>
</evidence>
<comment type="catalytic activity">
    <reaction evidence="2">
        <text>L-threonyl-[protein] + ATP = O-phospho-L-threonyl-[protein] + ADP + H(+)</text>
        <dbReference type="Rhea" id="RHEA:46608"/>
        <dbReference type="Rhea" id="RHEA-COMP:11060"/>
        <dbReference type="Rhea" id="RHEA-COMP:11605"/>
        <dbReference type="ChEBI" id="CHEBI:15378"/>
        <dbReference type="ChEBI" id="CHEBI:30013"/>
        <dbReference type="ChEBI" id="CHEBI:30616"/>
        <dbReference type="ChEBI" id="CHEBI:61977"/>
        <dbReference type="ChEBI" id="CHEBI:456216"/>
        <dbReference type="EC" id="2.7.11.1"/>
    </reaction>
</comment>
<accession>A0ABQ7B0R8</accession>
<dbReference type="InterPro" id="IPR000719">
    <property type="entry name" value="Prot_kinase_dom"/>
</dbReference>
<feature type="compositionally biased region" description="Basic and acidic residues" evidence="3">
    <location>
        <begin position="309"/>
        <end position="337"/>
    </location>
</feature>
<dbReference type="Proteomes" id="UP000266723">
    <property type="component" value="Unassembled WGS sequence"/>
</dbReference>
<gene>
    <name evidence="5" type="ORF">DY000_02063372</name>
</gene>
<sequence>MESQHQIHHGVAPPDSKLEKEVMPFTKFSFSDLEKATQNFAIKKFSTNAWPDPEKFEEEAKRVGELKHKRFVSLIGCCADGDERLLVAEFLPNDTLAKRLFHDNNNTLEWSMRLKVACGIAEALDYCSTKGFTTSFSNLSANSILFDDGDNACLSCFGLMKESEDGQTTSFDQFTSVAYKFGCVLLNLLTGKEYLDHAAMVHGQHDVTEFLDPKLERNFPTEEAILVLGLAAQCMKQDSNYIPTSELLQIEKQHQEASPSGQENPPSPLPTTSQFQGPPKKPANKTAGSRRSCPRRRHKATTTQNDEEREAKNKATFEKWKKKKQAEQNGKKEEKPKSRQTKPVQGEEQQSYS</sequence>
<keyword evidence="2" id="KW-0067">ATP-binding</keyword>
<keyword evidence="2" id="KW-0449">Lipoprotein</keyword>
<dbReference type="PROSITE" id="PS50011">
    <property type="entry name" value="PROTEIN_KINASE_DOM"/>
    <property type="match status" value="1"/>
</dbReference>
<reference evidence="5 6" key="1">
    <citation type="journal article" date="2020" name="BMC Genomics">
        <title>Intraspecific diversification of the crop wild relative Brassica cretica Lam. using demographic model selection.</title>
        <authorList>
            <person name="Kioukis A."/>
            <person name="Michalopoulou V.A."/>
            <person name="Briers L."/>
            <person name="Pirintsos S."/>
            <person name="Studholme D.J."/>
            <person name="Pavlidis P."/>
            <person name="Sarris P.F."/>
        </authorList>
    </citation>
    <scope>NUCLEOTIDE SEQUENCE [LARGE SCALE GENOMIC DNA]</scope>
    <source>
        <strain evidence="6">cv. PFS-1207/04</strain>
    </source>
</reference>
<dbReference type="InterPro" id="IPR011009">
    <property type="entry name" value="Kinase-like_dom_sf"/>
</dbReference>
<dbReference type="PANTHER" id="PTHR45863">
    <property type="entry name" value="SERINE/THREONINE-PROTEIN KINASE BSK5"/>
    <property type="match status" value="1"/>
</dbReference>
<keyword evidence="2" id="KW-0519">Myristate</keyword>
<dbReference type="EC" id="2.7.11.1" evidence="2"/>
<dbReference type="InterPro" id="IPR045845">
    <property type="entry name" value="BSK"/>
</dbReference>
<comment type="subcellular location">
    <subcellularLocation>
        <location evidence="2">Cell membrane</location>
        <topology evidence="2">Lipid-anchor</topology>
    </subcellularLocation>
</comment>
<evidence type="ECO:0000256" key="1">
    <source>
        <dbReference type="ARBA" id="ARBA00008684"/>
    </source>
</evidence>
<dbReference type="EMBL" id="QGKV02001556">
    <property type="protein sequence ID" value="KAF3519709.1"/>
    <property type="molecule type" value="Genomic_DNA"/>
</dbReference>
<keyword evidence="2" id="KW-0547">Nucleotide-binding</keyword>
<keyword evidence="2" id="KW-0418">Kinase</keyword>
<dbReference type="SUPFAM" id="SSF56112">
    <property type="entry name" value="Protein kinase-like (PK-like)"/>
    <property type="match status" value="1"/>
</dbReference>
<keyword evidence="2" id="KW-1070">Brassinosteroid signaling pathway</keyword>
<keyword evidence="2" id="KW-0723">Serine/threonine-protein kinase</keyword>
<dbReference type="PANTHER" id="PTHR45863:SF10">
    <property type="entry name" value="SERINE_THREONINE-PROTEIN KINASE BSK-RELATED"/>
    <property type="match status" value="1"/>
</dbReference>
<proteinExistence type="inferred from homology"/>
<feature type="region of interest" description="Disordered" evidence="3">
    <location>
        <begin position="252"/>
        <end position="353"/>
    </location>
</feature>
<feature type="compositionally biased region" description="Polar residues" evidence="3">
    <location>
        <begin position="341"/>
        <end position="353"/>
    </location>
</feature>
<comment type="catalytic activity">
    <reaction evidence="2">
        <text>L-seryl-[protein] + ATP = O-phospho-L-seryl-[protein] + ADP + H(+)</text>
        <dbReference type="Rhea" id="RHEA:17989"/>
        <dbReference type="Rhea" id="RHEA-COMP:9863"/>
        <dbReference type="Rhea" id="RHEA-COMP:11604"/>
        <dbReference type="ChEBI" id="CHEBI:15378"/>
        <dbReference type="ChEBI" id="CHEBI:29999"/>
        <dbReference type="ChEBI" id="CHEBI:30616"/>
        <dbReference type="ChEBI" id="CHEBI:83421"/>
        <dbReference type="ChEBI" id="CHEBI:456216"/>
        <dbReference type="EC" id="2.7.11.1"/>
    </reaction>
</comment>
<dbReference type="SMART" id="SM00219">
    <property type="entry name" value="TyrKc"/>
    <property type="match status" value="1"/>
</dbReference>
<dbReference type="Pfam" id="PF07714">
    <property type="entry name" value="PK_Tyr_Ser-Thr"/>
    <property type="match status" value="1"/>
</dbReference>
<evidence type="ECO:0000259" key="4">
    <source>
        <dbReference type="PROSITE" id="PS50011"/>
    </source>
</evidence>
<feature type="compositionally biased region" description="Polar residues" evidence="3">
    <location>
        <begin position="256"/>
        <end position="276"/>
    </location>
</feature>
<evidence type="ECO:0000256" key="3">
    <source>
        <dbReference type="SAM" id="MobiDB-lite"/>
    </source>
</evidence>
<keyword evidence="2" id="KW-0472">Membrane</keyword>
<keyword evidence="6" id="KW-1185">Reference proteome</keyword>
<comment type="similarity">
    <text evidence="1 2">Belongs to the protein kinase superfamily. Ser/Thr protein kinase family.</text>
</comment>
<organism evidence="5 6">
    <name type="scientific">Brassica cretica</name>
    <name type="common">Mustard</name>
    <dbReference type="NCBI Taxonomy" id="69181"/>
    <lineage>
        <taxon>Eukaryota</taxon>
        <taxon>Viridiplantae</taxon>
        <taxon>Streptophyta</taxon>
        <taxon>Embryophyta</taxon>
        <taxon>Tracheophyta</taxon>
        <taxon>Spermatophyta</taxon>
        <taxon>Magnoliopsida</taxon>
        <taxon>eudicotyledons</taxon>
        <taxon>Gunneridae</taxon>
        <taxon>Pentapetalae</taxon>
        <taxon>rosids</taxon>
        <taxon>malvids</taxon>
        <taxon>Brassicales</taxon>
        <taxon>Brassicaceae</taxon>
        <taxon>Brassiceae</taxon>
        <taxon>Brassica</taxon>
    </lineage>
</organism>
<dbReference type="Gene3D" id="1.10.510.10">
    <property type="entry name" value="Transferase(Phosphotransferase) domain 1"/>
    <property type="match status" value="2"/>
</dbReference>